<gene>
    <name evidence="1" type="ORF">MMF97_09960</name>
</gene>
<dbReference type="PROSITE" id="PS51257">
    <property type="entry name" value="PROKAR_LIPOPROTEIN"/>
    <property type="match status" value="1"/>
</dbReference>
<reference evidence="1" key="1">
    <citation type="submission" date="2022-03" db="EMBL/GenBank/DDBJ databases">
        <authorList>
            <person name="Woo C.Y."/>
        </authorList>
    </citation>
    <scope>NUCLEOTIDE SEQUENCE</scope>
    <source>
        <strain evidence="1">CYS-01</strain>
    </source>
</reference>
<organism evidence="1 2">
    <name type="scientific">Pedobacter montanisoli</name>
    <dbReference type="NCBI Taxonomy" id="2923277"/>
    <lineage>
        <taxon>Bacteria</taxon>
        <taxon>Pseudomonadati</taxon>
        <taxon>Bacteroidota</taxon>
        <taxon>Sphingobacteriia</taxon>
        <taxon>Sphingobacteriales</taxon>
        <taxon>Sphingobacteriaceae</taxon>
        <taxon>Pedobacter</taxon>
    </lineage>
</organism>
<proteinExistence type="predicted"/>
<dbReference type="InterPro" id="IPR011990">
    <property type="entry name" value="TPR-like_helical_dom_sf"/>
</dbReference>
<name>A0ABS9ZXK3_9SPHI</name>
<evidence type="ECO:0000313" key="1">
    <source>
        <dbReference type="EMBL" id="MCJ0743035.1"/>
    </source>
</evidence>
<dbReference type="Gene3D" id="1.25.40.390">
    <property type="match status" value="1"/>
</dbReference>
<dbReference type="Pfam" id="PF12771">
    <property type="entry name" value="SusD-like_2"/>
    <property type="match status" value="1"/>
</dbReference>
<dbReference type="EMBL" id="JALGBH010000002">
    <property type="protein sequence ID" value="MCJ0743035.1"/>
    <property type="molecule type" value="Genomic_DNA"/>
</dbReference>
<evidence type="ECO:0000313" key="2">
    <source>
        <dbReference type="Proteomes" id="UP001165460"/>
    </source>
</evidence>
<sequence>MKKYLKISYSLLLGTAALWSSCTKFDENLNKDPNNPSKASGTQLIANSEFYLPGISSSAYGVHYPQYLSLTLYPDNARYVTTNFSFSTWYTGPLNNLETAINSTLNANEGPVQNQLAVAKILKAYFIWHVTDRWGDVPFTEALKGDNNYVPKYDKQQDIYNAMFKLLDEANALITVTTAAGNIKNDIIYKGDMAKWKKLGNTIHMLMALRLSKVDPTKGKDEFNKALTNGIMTSNSDNLSYPHLAQTDHQNFWYNSFTVLGRNWYAVSKPVVDYMKPLNDPRLPIFANKSTNTNDYVGLDYGLATEVVPGNYSLLGSAIRQQNSPVYLVTYAQALFALAEAAKINWIAGGDAVAETNYNNAITQSISQWTGSTTGAANYLLQPAVAYSPLNALEKIGNQRWIHLFMHGYEGWAEWRRTGYPNFLVAAPGANNNLIPRREGYPTNEPQINKASYDAAVAAFPYGGTDGLNARVWWDKP</sequence>
<dbReference type="InterPro" id="IPR041662">
    <property type="entry name" value="SusD-like_2"/>
</dbReference>
<protein>
    <submittedName>
        <fullName evidence="1">SusD/RagB family nutrient-binding outer membrane lipoprotein</fullName>
    </submittedName>
</protein>
<dbReference type="RefSeq" id="WP_243362042.1">
    <property type="nucleotide sequence ID" value="NZ_JALGBH010000002.1"/>
</dbReference>
<dbReference type="SUPFAM" id="SSF48452">
    <property type="entry name" value="TPR-like"/>
    <property type="match status" value="1"/>
</dbReference>
<keyword evidence="1" id="KW-0449">Lipoprotein</keyword>
<accession>A0ABS9ZXK3</accession>
<keyword evidence="2" id="KW-1185">Reference proteome</keyword>
<dbReference type="Proteomes" id="UP001165460">
    <property type="component" value="Unassembled WGS sequence"/>
</dbReference>
<comment type="caution">
    <text evidence="1">The sequence shown here is derived from an EMBL/GenBank/DDBJ whole genome shotgun (WGS) entry which is preliminary data.</text>
</comment>